<feature type="modified residue" description="4-aspartylphosphate" evidence="6">
    <location>
        <position position="806"/>
    </location>
</feature>
<dbReference type="PROSITE" id="PS50109">
    <property type="entry name" value="HIS_KIN"/>
    <property type="match status" value="1"/>
</dbReference>
<dbReference type="FunFam" id="1.10.287.130:FF:000100">
    <property type="entry name" value="Sensor histidine kinase/response regulator"/>
    <property type="match status" value="1"/>
</dbReference>
<organism evidence="10 11">
    <name type="scientific">Monilinia laxa</name>
    <name type="common">Brown rot fungus</name>
    <name type="synonym">Sclerotinia laxa</name>
    <dbReference type="NCBI Taxonomy" id="61186"/>
    <lineage>
        <taxon>Eukaryota</taxon>
        <taxon>Fungi</taxon>
        <taxon>Dikarya</taxon>
        <taxon>Ascomycota</taxon>
        <taxon>Pezizomycotina</taxon>
        <taxon>Leotiomycetes</taxon>
        <taxon>Helotiales</taxon>
        <taxon>Sclerotiniaceae</taxon>
        <taxon>Monilinia</taxon>
    </lineage>
</organism>
<dbReference type="SMART" id="SM00387">
    <property type="entry name" value="HATPase_c"/>
    <property type="match status" value="1"/>
</dbReference>
<sequence length="925" mass="103060">MIDALIPTSKEQSGMQEPRFYREAFEGNPCASRIYKPHRQRTRRILTKAPIKDQPLHRTGEEMTSVMGPGAQAPHDLIDRQTLCLPGFSGGSILHSGDEGFTNILGRYFPAAESNASEHLVKLKSQLRKADTHDFWRILMEGMCNITGAQCGLVAKRMLVDDQDTAVELPELGEEGSCLMGVAFYTKTGDDESKLERDYKYTAFGTPCAYMKYDKVVIVPERMKEVTPNNPNVMPWGQSEAFIGVPLFVEDKSFAHFALIWSEEGARKRKLSWSFIEMFMHSLEDLILQRIVEGRGFAKGGSLQESTLANIIPLSAITASQSLKPYARSLSHELRTPMQGVVGMLDIMYSTVLDAMATQQNELVRSVFSDLKANIEIVQESSRRAIEAGDNVVYAYDLNMQMPDVPLTPEEDGNESFSIPRNYSPSNDDHLRKAFSPVLKKRSRSEELELNLGSPPKRMFTLSEPEVSRHSLDIDSTIPSEEDITLDGFPLDSKPSPLTSSASMNPDHRRIITRDFMQSLIRDALKSDRLTSEHHTTTALGEKIEVKTQGSKGEMQERLIELVIQPDVPEAILTEEQHLQFSISKIIDNAIKFTDEGSITITVKLNNTGHMIEIWVVDTGCGITEGSKPRIFQPHFQENASIRRTKDGLGLGLFNAKAHARKNLGGDVTLERSATEGPSKGSEFLIRLPISALDMKRAVTPLVGSSPSHPRITRDAVVSPSAKAPPKTKDRQSIPNVNRDLAKEYPLNFLVAEDNEIVRKLAFTALSRLGYCADNITLAIDGADAVRSYQASLLKPSGRYDIILMDIWMPNMDGYEATSEILKLAKAHGETATIVAVTADITDDCSIKAKEAGMRSFLTKPYRVIDIEKLIVGNFQQGQFCCFMAFRRCQILGYYEKKVAGLGAFRVAFGRFQMSWESVGYYHDG</sequence>
<dbReference type="InterPro" id="IPR001789">
    <property type="entry name" value="Sig_transdc_resp-reg_receiver"/>
</dbReference>
<keyword evidence="4" id="KW-0808">Transferase</keyword>
<evidence type="ECO:0000256" key="4">
    <source>
        <dbReference type="ARBA" id="ARBA00022679"/>
    </source>
</evidence>
<dbReference type="CDD" id="cd17546">
    <property type="entry name" value="REC_hyHK_CKI1_RcsC-like"/>
    <property type="match status" value="1"/>
</dbReference>
<dbReference type="InterPro" id="IPR004358">
    <property type="entry name" value="Sig_transdc_His_kin-like_C"/>
</dbReference>
<evidence type="ECO:0000256" key="3">
    <source>
        <dbReference type="ARBA" id="ARBA00022553"/>
    </source>
</evidence>
<dbReference type="PRINTS" id="PR00344">
    <property type="entry name" value="BCTRLSENSOR"/>
</dbReference>
<dbReference type="EMBL" id="VIGI01000003">
    <property type="protein sequence ID" value="KAB8302371.1"/>
    <property type="molecule type" value="Genomic_DNA"/>
</dbReference>
<evidence type="ECO:0000313" key="10">
    <source>
        <dbReference type="EMBL" id="KAB8302371.1"/>
    </source>
</evidence>
<dbReference type="Gene3D" id="1.10.287.130">
    <property type="match status" value="1"/>
</dbReference>
<evidence type="ECO:0000313" key="11">
    <source>
        <dbReference type="Proteomes" id="UP000326757"/>
    </source>
</evidence>
<evidence type="ECO:0000256" key="1">
    <source>
        <dbReference type="ARBA" id="ARBA00000085"/>
    </source>
</evidence>
<dbReference type="InterPro" id="IPR003594">
    <property type="entry name" value="HATPase_dom"/>
</dbReference>
<dbReference type="InterPro" id="IPR036890">
    <property type="entry name" value="HATPase_C_sf"/>
</dbReference>
<dbReference type="Pfam" id="PF00072">
    <property type="entry name" value="Response_reg"/>
    <property type="match status" value="1"/>
</dbReference>
<keyword evidence="5" id="KW-0418">Kinase</keyword>
<evidence type="ECO:0000259" key="8">
    <source>
        <dbReference type="PROSITE" id="PS50109"/>
    </source>
</evidence>
<feature type="region of interest" description="Disordered" evidence="7">
    <location>
        <begin position="483"/>
        <end position="505"/>
    </location>
</feature>
<dbReference type="InterPro" id="IPR003661">
    <property type="entry name" value="HisK_dim/P_dom"/>
</dbReference>
<dbReference type="CDD" id="cd00082">
    <property type="entry name" value="HisKA"/>
    <property type="match status" value="1"/>
</dbReference>
<protein>
    <recommendedName>
        <fullName evidence="2">histidine kinase</fullName>
        <ecNumber evidence="2">2.7.13.3</ecNumber>
    </recommendedName>
</protein>
<gene>
    <name evidence="10" type="ORF">EYC80_005797</name>
</gene>
<feature type="domain" description="Response regulatory" evidence="9">
    <location>
        <begin position="748"/>
        <end position="875"/>
    </location>
</feature>
<dbReference type="InterPro" id="IPR011006">
    <property type="entry name" value="CheY-like_superfamily"/>
</dbReference>
<dbReference type="EC" id="2.7.13.3" evidence="2"/>
<dbReference type="Gene3D" id="3.40.50.2300">
    <property type="match status" value="1"/>
</dbReference>
<dbReference type="SUPFAM" id="SSF52172">
    <property type="entry name" value="CheY-like"/>
    <property type="match status" value="1"/>
</dbReference>
<evidence type="ECO:0000256" key="2">
    <source>
        <dbReference type="ARBA" id="ARBA00012438"/>
    </source>
</evidence>
<dbReference type="Gene3D" id="3.30.565.10">
    <property type="entry name" value="Histidine kinase-like ATPase, C-terminal domain"/>
    <property type="match status" value="1"/>
</dbReference>
<reference evidence="10 11" key="1">
    <citation type="submission" date="2019-06" db="EMBL/GenBank/DDBJ databases">
        <title>Genome Sequence of the Brown Rot Fungal Pathogen Monilinia laxa.</title>
        <authorList>
            <person name="De Miccolis Angelini R.M."/>
            <person name="Landi L."/>
            <person name="Abate D."/>
            <person name="Pollastro S."/>
            <person name="Romanazzi G."/>
            <person name="Faretra F."/>
        </authorList>
    </citation>
    <scope>NUCLEOTIDE SEQUENCE [LARGE SCALE GENOMIC DNA]</scope>
    <source>
        <strain evidence="10 11">Mlax316</strain>
    </source>
</reference>
<dbReference type="GO" id="GO:0009927">
    <property type="term" value="F:histidine phosphotransfer kinase activity"/>
    <property type="evidence" value="ECO:0007669"/>
    <property type="project" value="TreeGrafter"/>
</dbReference>
<dbReference type="SMART" id="SM00448">
    <property type="entry name" value="REC"/>
    <property type="match status" value="1"/>
</dbReference>
<name>A0A5N6KFK6_MONLA</name>
<evidence type="ECO:0000259" key="9">
    <source>
        <dbReference type="PROSITE" id="PS50110"/>
    </source>
</evidence>
<dbReference type="PANTHER" id="PTHR43047">
    <property type="entry name" value="TWO-COMPONENT HISTIDINE PROTEIN KINASE"/>
    <property type="match status" value="1"/>
</dbReference>
<evidence type="ECO:0000256" key="7">
    <source>
        <dbReference type="SAM" id="MobiDB-lite"/>
    </source>
</evidence>
<feature type="compositionally biased region" description="Polar residues" evidence="7">
    <location>
        <begin position="415"/>
        <end position="426"/>
    </location>
</feature>
<comment type="caution">
    <text evidence="10">The sequence shown here is derived from an EMBL/GenBank/DDBJ whole genome shotgun (WGS) entry which is preliminary data.</text>
</comment>
<dbReference type="GO" id="GO:0000155">
    <property type="term" value="F:phosphorelay sensor kinase activity"/>
    <property type="evidence" value="ECO:0007669"/>
    <property type="project" value="InterPro"/>
</dbReference>
<comment type="catalytic activity">
    <reaction evidence="1">
        <text>ATP + protein L-histidine = ADP + protein N-phospho-L-histidine.</text>
        <dbReference type="EC" id="2.7.13.3"/>
    </reaction>
</comment>
<evidence type="ECO:0000256" key="5">
    <source>
        <dbReference type="ARBA" id="ARBA00022777"/>
    </source>
</evidence>
<dbReference type="SUPFAM" id="SSF55874">
    <property type="entry name" value="ATPase domain of HSP90 chaperone/DNA topoisomerase II/histidine kinase"/>
    <property type="match status" value="1"/>
</dbReference>
<proteinExistence type="predicted"/>
<dbReference type="InterPro" id="IPR005467">
    <property type="entry name" value="His_kinase_dom"/>
</dbReference>
<evidence type="ECO:0000256" key="6">
    <source>
        <dbReference type="PROSITE-ProRule" id="PRU00169"/>
    </source>
</evidence>
<dbReference type="SUPFAM" id="SSF47384">
    <property type="entry name" value="Homodimeric domain of signal transducing histidine kinase"/>
    <property type="match status" value="1"/>
</dbReference>
<dbReference type="GO" id="GO:0005886">
    <property type="term" value="C:plasma membrane"/>
    <property type="evidence" value="ECO:0007669"/>
    <property type="project" value="TreeGrafter"/>
</dbReference>
<accession>A0A5N6KFK6</accession>
<dbReference type="PROSITE" id="PS50110">
    <property type="entry name" value="RESPONSE_REGULATORY"/>
    <property type="match status" value="1"/>
</dbReference>
<dbReference type="InterPro" id="IPR036097">
    <property type="entry name" value="HisK_dim/P_sf"/>
</dbReference>
<dbReference type="Proteomes" id="UP000326757">
    <property type="component" value="Unassembled WGS sequence"/>
</dbReference>
<feature type="region of interest" description="Disordered" evidence="7">
    <location>
        <begin position="702"/>
        <end position="733"/>
    </location>
</feature>
<feature type="domain" description="Histidine kinase" evidence="8">
    <location>
        <begin position="517"/>
        <end position="692"/>
    </location>
</feature>
<keyword evidence="11" id="KW-1185">Reference proteome</keyword>
<feature type="region of interest" description="Disordered" evidence="7">
    <location>
        <begin position="409"/>
        <end position="431"/>
    </location>
</feature>
<dbReference type="Pfam" id="PF02518">
    <property type="entry name" value="HATPase_c"/>
    <property type="match status" value="1"/>
</dbReference>
<dbReference type="AlphaFoldDB" id="A0A5N6KFK6"/>
<dbReference type="PANTHER" id="PTHR43047:SF2">
    <property type="entry name" value="HISTIDINE KINASE M7"/>
    <property type="match status" value="1"/>
</dbReference>
<dbReference type="OrthoDB" id="60033at2759"/>
<keyword evidence="3 6" id="KW-0597">Phosphoprotein</keyword>